<feature type="transmembrane region" description="Helical" evidence="1">
    <location>
        <begin position="254"/>
        <end position="272"/>
    </location>
</feature>
<feature type="transmembrane region" description="Helical" evidence="1">
    <location>
        <begin position="60"/>
        <end position="81"/>
    </location>
</feature>
<dbReference type="OrthoDB" id="3357002at2759"/>
<organism evidence="2 3">
    <name type="scientific">Gomphillus americanus</name>
    <dbReference type="NCBI Taxonomy" id="1940652"/>
    <lineage>
        <taxon>Eukaryota</taxon>
        <taxon>Fungi</taxon>
        <taxon>Dikarya</taxon>
        <taxon>Ascomycota</taxon>
        <taxon>Pezizomycotina</taxon>
        <taxon>Lecanoromycetes</taxon>
        <taxon>OSLEUM clade</taxon>
        <taxon>Ostropomycetidae</taxon>
        <taxon>Ostropales</taxon>
        <taxon>Graphidaceae</taxon>
        <taxon>Gomphilloideae</taxon>
        <taxon>Gomphillus</taxon>
    </lineage>
</organism>
<feature type="transmembrane region" description="Helical" evidence="1">
    <location>
        <begin position="28"/>
        <end position="48"/>
    </location>
</feature>
<protein>
    <submittedName>
        <fullName evidence="2">Uncharacterized protein</fullName>
    </submittedName>
</protein>
<keyword evidence="1" id="KW-0472">Membrane</keyword>
<dbReference type="Pfam" id="PF11309">
    <property type="entry name" value="DUF3112"/>
    <property type="match status" value="1"/>
</dbReference>
<comment type="caution">
    <text evidence="2">The sequence shown here is derived from an EMBL/GenBank/DDBJ whole genome shotgun (WGS) entry which is preliminary data.</text>
</comment>
<name>A0A8H3F041_9LECA</name>
<dbReference type="PANTHER" id="PTHR35184:SF1">
    <property type="entry name" value="INTEGRAL MEMBRANE PROTEIN"/>
    <property type="match status" value="1"/>
</dbReference>
<sequence length="314" mass="34795">MAQQQEPGPPYVPHNAPNGGSPSLSVDIPITSVLLAIYVIGAIGHMTILQVNMRRGHKFLMSGALFGFCMSRIVTCAMRLGVITHPDNVRLNIAANIFLSAGVLIAYVIALLLSQRLLRALQPHLGWSTAMRVLFRLLYVSLAISLALVIGFTVLSFYTLDTTLRSDALWIQRAAILFLLCFNLVSFFIYLAAVFLPKHSQAEDFGKSGSMATRKLITGVVIALCILEAGFRAGTTWEAPRPIEDPAWYQSKPAFYVFYFGVEILIIYLLLLTRFDQRFWVPNGSKQPGHYSRKETAKLDLDDLEGTLPTTGAR</sequence>
<evidence type="ECO:0000313" key="2">
    <source>
        <dbReference type="EMBL" id="CAF9913363.1"/>
    </source>
</evidence>
<feature type="transmembrane region" description="Helical" evidence="1">
    <location>
        <begin position="93"/>
        <end position="113"/>
    </location>
</feature>
<dbReference type="AlphaFoldDB" id="A0A8H3F041"/>
<dbReference type="Proteomes" id="UP000664169">
    <property type="component" value="Unassembled WGS sequence"/>
</dbReference>
<dbReference type="InterPro" id="IPR021460">
    <property type="entry name" value="DUF3112"/>
</dbReference>
<feature type="transmembrane region" description="Helical" evidence="1">
    <location>
        <begin position="170"/>
        <end position="196"/>
    </location>
</feature>
<reference evidence="2" key="1">
    <citation type="submission" date="2021-03" db="EMBL/GenBank/DDBJ databases">
        <authorList>
            <person name="Tagirdzhanova G."/>
        </authorList>
    </citation>
    <scope>NUCLEOTIDE SEQUENCE</scope>
</reference>
<keyword evidence="3" id="KW-1185">Reference proteome</keyword>
<evidence type="ECO:0000256" key="1">
    <source>
        <dbReference type="SAM" id="Phobius"/>
    </source>
</evidence>
<keyword evidence="1" id="KW-1133">Transmembrane helix</keyword>
<dbReference type="EMBL" id="CAJPDQ010000008">
    <property type="protein sequence ID" value="CAF9913363.1"/>
    <property type="molecule type" value="Genomic_DNA"/>
</dbReference>
<accession>A0A8H3F041</accession>
<feature type="transmembrane region" description="Helical" evidence="1">
    <location>
        <begin position="216"/>
        <end position="234"/>
    </location>
</feature>
<evidence type="ECO:0000313" key="3">
    <source>
        <dbReference type="Proteomes" id="UP000664169"/>
    </source>
</evidence>
<gene>
    <name evidence="2" type="ORF">GOMPHAMPRED_007872</name>
</gene>
<proteinExistence type="predicted"/>
<keyword evidence="1" id="KW-0812">Transmembrane</keyword>
<feature type="transmembrane region" description="Helical" evidence="1">
    <location>
        <begin position="133"/>
        <end position="158"/>
    </location>
</feature>
<dbReference type="PANTHER" id="PTHR35184">
    <property type="entry name" value="YALI0C10208P"/>
    <property type="match status" value="1"/>
</dbReference>